<evidence type="ECO:0000313" key="2">
    <source>
        <dbReference type="Proteomes" id="UP000267342"/>
    </source>
</evidence>
<dbReference type="Proteomes" id="UP000267342">
    <property type="component" value="Chromosome"/>
</dbReference>
<dbReference type="PANTHER" id="PTHR35602">
    <property type="entry name" value="ESTERASE YQIA-RELATED"/>
    <property type="match status" value="1"/>
</dbReference>
<dbReference type="Gene3D" id="3.40.50.1820">
    <property type="entry name" value="alpha/beta hydrolase"/>
    <property type="match status" value="1"/>
</dbReference>
<dbReference type="AlphaFoldDB" id="A0A348HGI9"/>
<proteinExistence type="predicted"/>
<dbReference type="RefSeq" id="WP_027704696.1">
    <property type="nucleotide sequence ID" value="NZ_AP018933.1"/>
</dbReference>
<dbReference type="OrthoDB" id="9814831at2"/>
<dbReference type="InterPro" id="IPR029058">
    <property type="entry name" value="AB_hydrolase_fold"/>
</dbReference>
<dbReference type="KEGG" id="zpl:ZBT109_1995"/>
<dbReference type="Pfam" id="PF05728">
    <property type="entry name" value="UPF0227"/>
    <property type="match status" value="1"/>
</dbReference>
<sequence length="201" mass="21886">MSVKSVLFLHGFNSHPRTFKALVTQEACRELAHPPEFSAPVLSSSPMQALAQAEAALRALTPPSLVIGSSLGGFLALCLAERHPLSAIVLLNPALDPLRFVQSQMGERFDNPVTGEQIEITPAMQQELHALSLKPPRHPERIMALLGGRDEVIDHRHTRQWLANCTLIDCPDDDHTLLSYPEYVARVLAYSGLNVASAAAA</sequence>
<name>A0A348HGI9_9GAMM</name>
<organism evidence="1 2">
    <name type="scientific">Zymobacter palmae</name>
    <dbReference type="NCBI Taxonomy" id="33074"/>
    <lineage>
        <taxon>Bacteria</taxon>
        <taxon>Pseudomonadati</taxon>
        <taxon>Pseudomonadota</taxon>
        <taxon>Gammaproteobacteria</taxon>
        <taxon>Oceanospirillales</taxon>
        <taxon>Halomonadaceae</taxon>
        <taxon>Zymobacter group</taxon>
        <taxon>Zymobacter</taxon>
    </lineage>
</organism>
<dbReference type="InterPro" id="IPR008886">
    <property type="entry name" value="UPF0227/Esterase_YqiA"/>
</dbReference>
<dbReference type="EMBL" id="AP018933">
    <property type="protein sequence ID" value="BBG30741.1"/>
    <property type="molecule type" value="Genomic_DNA"/>
</dbReference>
<protein>
    <submittedName>
        <fullName evidence="1">Predicted esterase</fullName>
    </submittedName>
</protein>
<reference evidence="1 2" key="1">
    <citation type="submission" date="2018-09" db="EMBL/GenBank/DDBJ databases">
        <title>Zymobacter palmae IAM14233 (=T109) whole genome analysis.</title>
        <authorList>
            <person name="Yanase H."/>
        </authorList>
    </citation>
    <scope>NUCLEOTIDE SEQUENCE [LARGE SCALE GENOMIC DNA]</scope>
    <source>
        <strain evidence="1 2">IAM14233</strain>
    </source>
</reference>
<keyword evidence="2" id="KW-1185">Reference proteome</keyword>
<evidence type="ECO:0000313" key="1">
    <source>
        <dbReference type="EMBL" id="BBG30741.1"/>
    </source>
</evidence>
<dbReference type="STRING" id="1123510.GCA_000620025_01156"/>
<dbReference type="SUPFAM" id="SSF53474">
    <property type="entry name" value="alpha/beta-Hydrolases"/>
    <property type="match status" value="1"/>
</dbReference>
<accession>A0A348HGI9</accession>
<gene>
    <name evidence="1" type="ORF">ZBT109_1995</name>
</gene>
<dbReference type="PANTHER" id="PTHR35602:SF3">
    <property type="entry name" value="ESTERASE YQIA"/>
    <property type="match status" value="1"/>
</dbReference>